<evidence type="ECO:0000256" key="1">
    <source>
        <dbReference type="SAM" id="Phobius"/>
    </source>
</evidence>
<gene>
    <name evidence="2" type="ORF">SAMN02745223_02906</name>
</gene>
<accession>A0A1M5CGF1</accession>
<keyword evidence="1" id="KW-0812">Transmembrane</keyword>
<dbReference type="Proteomes" id="UP000184533">
    <property type="component" value="Unassembled WGS sequence"/>
</dbReference>
<protein>
    <submittedName>
        <fullName evidence="2">Uncharacterized protein</fullName>
    </submittedName>
</protein>
<dbReference type="RefSeq" id="WP_169749454.1">
    <property type="nucleotide sequence ID" value="NZ_FQVC01000009.1"/>
</dbReference>
<keyword evidence="1" id="KW-1133">Transmembrane helix</keyword>
<reference evidence="2 3" key="1">
    <citation type="submission" date="2016-11" db="EMBL/GenBank/DDBJ databases">
        <authorList>
            <person name="Jaros S."/>
            <person name="Januszkiewicz K."/>
            <person name="Wedrychowicz H."/>
        </authorList>
    </citation>
    <scope>NUCLEOTIDE SEQUENCE [LARGE SCALE GENOMIC DNA]</scope>
    <source>
        <strain evidence="2 3">DSM 17137</strain>
    </source>
</reference>
<name>A0A1M5CGF1_9HYPH</name>
<keyword evidence="1" id="KW-0472">Membrane</keyword>
<evidence type="ECO:0000313" key="3">
    <source>
        <dbReference type="Proteomes" id="UP000184533"/>
    </source>
</evidence>
<proteinExistence type="predicted"/>
<dbReference type="AlphaFoldDB" id="A0A1M5CGF1"/>
<sequence>MSASTLNQAGLRLRKRRSLVLGMFLAVLVISFYVYSIFVMGSAAIMRDL</sequence>
<organism evidence="2 3">
    <name type="scientific">Devosia limi DSM 17137</name>
    <dbReference type="NCBI Taxonomy" id="1121477"/>
    <lineage>
        <taxon>Bacteria</taxon>
        <taxon>Pseudomonadati</taxon>
        <taxon>Pseudomonadota</taxon>
        <taxon>Alphaproteobacteria</taxon>
        <taxon>Hyphomicrobiales</taxon>
        <taxon>Devosiaceae</taxon>
        <taxon>Devosia</taxon>
    </lineage>
</organism>
<feature type="transmembrane region" description="Helical" evidence="1">
    <location>
        <begin position="20"/>
        <end position="46"/>
    </location>
</feature>
<dbReference type="EMBL" id="FQVC01000009">
    <property type="protein sequence ID" value="SHF53833.1"/>
    <property type="molecule type" value="Genomic_DNA"/>
</dbReference>
<evidence type="ECO:0000313" key="2">
    <source>
        <dbReference type="EMBL" id="SHF53833.1"/>
    </source>
</evidence>